<keyword evidence="1" id="KW-0812">Transmembrane</keyword>
<dbReference type="EMBL" id="JNBR01000131">
    <property type="protein sequence ID" value="OQR96754.1"/>
    <property type="molecule type" value="Genomic_DNA"/>
</dbReference>
<keyword evidence="3" id="KW-1185">Reference proteome</keyword>
<protein>
    <recommendedName>
        <fullName evidence="4">Transmembrane protein</fullName>
    </recommendedName>
</protein>
<sequence length="351" mass="38802">MTHMGPLAVVPPGAVAVKSLASASITHRCGLARLVAALYVLSTVASSVVYLVLMARHFENDYAWRGFNTTAHQTYLADLINMLQTYTPLDSPVDLLAGDPITKLQKSYGSPATTIDQSPTYSRQLLLNSIPPLTVIPMLRQYSWATAMYLFTQYCWLRASNVVYCARQRMLRFILKPLRVISAHQPYLANWFNTQLQLRSDAVSIVLDADGFADDRMAYNTTGASTVLASTLYPAVLLQDAASDVAGVISALRTMDVALVPLIFTPYCFVDLNRTWEMANSAARQARCYTTPMVFNGAVYLEALVANVDWSELAGTSFWSGFESGVLPQYISTRPGLGTSCVRYRRDYHGE</sequence>
<evidence type="ECO:0000313" key="3">
    <source>
        <dbReference type="Proteomes" id="UP000243579"/>
    </source>
</evidence>
<organism evidence="2 3">
    <name type="scientific">Achlya hypogyna</name>
    <name type="common">Oomycete</name>
    <name type="synonym">Protoachlya hypogyna</name>
    <dbReference type="NCBI Taxonomy" id="1202772"/>
    <lineage>
        <taxon>Eukaryota</taxon>
        <taxon>Sar</taxon>
        <taxon>Stramenopiles</taxon>
        <taxon>Oomycota</taxon>
        <taxon>Saprolegniomycetes</taxon>
        <taxon>Saprolegniales</taxon>
        <taxon>Achlyaceae</taxon>
        <taxon>Achlya</taxon>
    </lineage>
</organism>
<evidence type="ECO:0008006" key="4">
    <source>
        <dbReference type="Google" id="ProtNLM"/>
    </source>
</evidence>
<dbReference type="Proteomes" id="UP000243579">
    <property type="component" value="Unassembled WGS sequence"/>
</dbReference>
<name>A0A1V9ZFH8_ACHHY</name>
<evidence type="ECO:0000313" key="2">
    <source>
        <dbReference type="EMBL" id="OQR96754.1"/>
    </source>
</evidence>
<comment type="caution">
    <text evidence="2">The sequence shown here is derived from an EMBL/GenBank/DDBJ whole genome shotgun (WGS) entry which is preliminary data.</text>
</comment>
<evidence type="ECO:0000256" key="1">
    <source>
        <dbReference type="SAM" id="Phobius"/>
    </source>
</evidence>
<keyword evidence="1" id="KW-0472">Membrane</keyword>
<dbReference type="AlphaFoldDB" id="A0A1V9ZFH8"/>
<gene>
    <name evidence="2" type="ORF">ACHHYP_13656</name>
</gene>
<feature type="transmembrane region" description="Helical" evidence="1">
    <location>
        <begin position="31"/>
        <end position="53"/>
    </location>
</feature>
<reference evidence="2 3" key="1">
    <citation type="journal article" date="2014" name="Genome Biol. Evol.">
        <title>The secreted proteins of Achlya hypogyna and Thraustotheca clavata identify the ancestral oomycete secretome and reveal gene acquisitions by horizontal gene transfer.</title>
        <authorList>
            <person name="Misner I."/>
            <person name="Blouin N."/>
            <person name="Leonard G."/>
            <person name="Richards T.A."/>
            <person name="Lane C.E."/>
        </authorList>
    </citation>
    <scope>NUCLEOTIDE SEQUENCE [LARGE SCALE GENOMIC DNA]</scope>
    <source>
        <strain evidence="2 3">ATCC 48635</strain>
    </source>
</reference>
<accession>A0A1V9ZFH8</accession>
<keyword evidence="1" id="KW-1133">Transmembrane helix</keyword>
<proteinExistence type="predicted"/>